<dbReference type="AlphaFoldDB" id="A0A1C4VK62"/>
<name>A0A1C4VK62_9ACTN</name>
<dbReference type="GO" id="GO:0016491">
    <property type="term" value="F:oxidoreductase activity"/>
    <property type="evidence" value="ECO:0007669"/>
    <property type="project" value="UniProtKB-KW"/>
</dbReference>
<dbReference type="InterPro" id="IPR036291">
    <property type="entry name" value="NAD(P)-bd_dom_sf"/>
</dbReference>
<dbReference type="PANTHER" id="PTHR43580:SF2">
    <property type="entry name" value="CYTOKINE-LIKE NUCLEAR FACTOR N-PAC"/>
    <property type="match status" value="1"/>
</dbReference>
<evidence type="ECO:0000313" key="7">
    <source>
        <dbReference type="EMBL" id="SCE84201.1"/>
    </source>
</evidence>
<keyword evidence="3" id="KW-0520">NAD</keyword>
<reference evidence="8" key="1">
    <citation type="submission" date="2016-06" db="EMBL/GenBank/DDBJ databases">
        <authorList>
            <person name="Varghese N."/>
            <person name="Submissions Spin"/>
        </authorList>
    </citation>
    <scope>NUCLEOTIDE SEQUENCE [LARGE SCALE GENOMIC DNA]</scope>
    <source>
        <strain evidence="8">DSM 43168</strain>
    </source>
</reference>
<comment type="similarity">
    <text evidence="1">Belongs to the HIBADH-related family.</text>
</comment>
<accession>A0A1C4VK62</accession>
<dbReference type="Pfam" id="PF03446">
    <property type="entry name" value="NAD_binding_2"/>
    <property type="match status" value="1"/>
</dbReference>
<organism evidence="7 8">
    <name type="scientific">Micromonospora carbonacea</name>
    <dbReference type="NCBI Taxonomy" id="47853"/>
    <lineage>
        <taxon>Bacteria</taxon>
        <taxon>Bacillati</taxon>
        <taxon>Actinomycetota</taxon>
        <taxon>Actinomycetes</taxon>
        <taxon>Micromonosporales</taxon>
        <taxon>Micromonosporaceae</taxon>
        <taxon>Micromonospora</taxon>
    </lineage>
</organism>
<dbReference type="Gene3D" id="3.40.50.720">
    <property type="entry name" value="NAD(P)-binding Rossmann-like Domain"/>
    <property type="match status" value="1"/>
</dbReference>
<protein>
    <submittedName>
        <fullName evidence="7">3-hydroxyisobutyrate dehydrogenase</fullName>
    </submittedName>
</protein>
<dbReference type="Gene3D" id="1.10.1040.10">
    <property type="entry name" value="N-(1-d-carboxylethyl)-l-norvaline Dehydrogenase, domain 2"/>
    <property type="match status" value="1"/>
</dbReference>
<evidence type="ECO:0000256" key="3">
    <source>
        <dbReference type="ARBA" id="ARBA00023027"/>
    </source>
</evidence>
<evidence type="ECO:0000259" key="5">
    <source>
        <dbReference type="Pfam" id="PF03446"/>
    </source>
</evidence>
<dbReference type="InterPro" id="IPR013328">
    <property type="entry name" value="6PGD_dom2"/>
</dbReference>
<dbReference type="SUPFAM" id="SSF48179">
    <property type="entry name" value="6-phosphogluconate dehydrogenase C-terminal domain-like"/>
    <property type="match status" value="1"/>
</dbReference>
<keyword evidence="2" id="KW-0560">Oxidoreductase</keyword>
<dbReference type="InterPro" id="IPR051265">
    <property type="entry name" value="HIBADH-related_NP60_sf"/>
</dbReference>
<evidence type="ECO:0000313" key="8">
    <source>
        <dbReference type="Proteomes" id="UP000183585"/>
    </source>
</evidence>
<sequence length="295" mass="29762">MRESVGLLGTGRMGTAIGRRLLAAGVGLTVWNRTPARTGPLVADGAVAAATPAALAACEVVFVAVSASADLLAVLDGPEGLLARPDGLRVVVDCSTVSAAASARARQLAADAGVGFVAAPVSGNPAVVAAGRACFVASAPAAQFAVAEPLLGRIGRTAVRVGDGEQSRLVKLCHNLYLGVLVQALAEVTALAEKGGADREAFLRFLGETVVGSPWVRDRTPALAAGDLTPTFTTALLRKDFDLGLAAAREHEVPMAVAGLTHQLVQAAIGRGLGERDLLSLFAVQAQASGLAPPG</sequence>
<dbReference type="InterPro" id="IPR006115">
    <property type="entry name" value="6PGDH_NADP-bd"/>
</dbReference>
<feature type="active site" evidence="4">
    <location>
        <position position="171"/>
    </location>
</feature>
<dbReference type="InterPro" id="IPR015815">
    <property type="entry name" value="HIBADH-related"/>
</dbReference>
<evidence type="ECO:0000256" key="4">
    <source>
        <dbReference type="PIRSR" id="PIRSR000103-1"/>
    </source>
</evidence>
<evidence type="ECO:0000256" key="2">
    <source>
        <dbReference type="ARBA" id="ARBA00023002"/>
    </source>
</evidence>
<dbReference type="Pfam" id="PF14833">
    <property type="entry name" value="NAD_binding_11"/>
    <property type="match status" value="1"/>
</dbReference>
<dbReference type="EMBL" id="FMCT01000002">
    <property type="protein sequence ID" value="SCE84201.1"/>
    <property type="molecule type" value="Genomic_DNA"/>
</dbReference>
<dbReference type="RefSeq" id="WP_074473146.1">
    <property type="nucleotide sequence ID" value="NZ_FMCT01000002.1"/>
</dbReference>
<feature type="domain" description="6-phosphogluconate dehydrogenase NADP-binding" evidence="5">
    <location>
        <begin position="5"/>
        <end position="161"/>
    </location>
</feature>
<feature type="domain" description="3-hydroxyisobutyrate dehydrogenase-like NAD-binding" evidence="6">
    <location>
        <begin position="169"/>
        <end position="280"/>
    </location>
</feature>
<keyword evidence="8" id="KW-1185">Reference proteome</keyword>
<dbReference type="SUPFAM" id="SSF51735">
    <property type="entry name" value="NAD(P)-binding Rossmann-fold domains"/>
    <property type="match status" value="1"/>
</dbReference>
<dbReference type="PANTHER" id="PTHR43580">
    <property type="entry name" value="OXIDOREDUCTASE GLYR1-RELATED"/>
    <property type="match status" value="1"/>
</dbReference>
<evidence type="ECO:0000256" key="1">
    <source>
        <dbReference type="ARBA" id="ARBA00009080"/>
    </source>
</evidence>
<dbReference type="InterPro" id="IPR008927">
    <property type="entry name" value="6-PGluconate_DH-like_C_sf"/>
</dbReference>
<dbReference type="GO" id="GO:0050661">
    <property type="term" value="F:NADP binding"/>
    <property type="evidence" value="ECO:0007669"/>
    <property type="project" value="InterPro"/>
</dbReference>
<dbReference type="GO" id="GO:0051287">
    <property type="term" value="F:NAD binding"/>
    <property type="evidence" value="ECO:0007669"/>
    <property type="project" value="InterPro"/>
</dbReference>
<dbReference type="InterPro" id="IPR029154">
    <property type="entry name" value="HIBADH-like_NADP-bd"/>
</dbReference>
<dbReference type="PIRSF" id="PIRSF000103">
    <property type="entry name" value="HIBADH"/>
    <property type="match status" value="1"/>
</dbReference>
<proteinExistence type="inferred from homology"/>
<dbReference type="Proteomes" id="UP000183585">
    <property type="component" value="Unassembled WGS sequence"/>
</dbReference>
<evidence type="ECO:0000259" key="6">
    <source>
        <dbReference type="Pfam" id="PF14833"/>
    </source>
</evidence>
<gene>
    <name evidence="7" type="ORF">GA0070563_102333</name>
</gene>